<evidence type="ECO:0000313" key="1">
    <source>
        <dbReference type="EMBL" id="VBB17261.1"/>
    </source>
</evidence>
<name>A0AAJ5NLZ0_9BURK</name>
<dbReference type="EMBL" id="LR025744">
    <property type="protein sequence ID" value="VBB17261.1"/>
    <property type="molecule type" value="Genomic_DNA"/>
</dbReference>
<reference evidence="1 2" key="1">
    <citation type="submission" date="2017-11" db="EMBL/GenBank/DDBJ databases">
        <authorList>
            <person name="Seth-Smith MB H."/>
        </authorList>
    </citation>
    <scope>NUCLEOTIDE SEQUENCE [LARGE SCALE GENOMIC DNA]</scope>
    <source>
        <strain evidence="1">E</strain>
    </source>
</reference>
<proteinExistence type="predicted"/>
<dbReference type="AlphaFoldDB" id="A0AAJ5NLZ0"/>
<dbReference type="Proteomes" id="UP000268684">
    <property type="component" value="Chromosome III"/>
</dbReference>
<protein>
    <submittedName>
        <fullName evidence="1">Uncharacterized protein</fullName>
    </submittedName>
</protein>
<sequence>MLFAGAPGFSKRYQKRHQVPKRVGSGLVNASNRQAVLVKLGREVQKLGCGVSFVSGT</sequence>
<organism evidence="1 2">
    <name type="scientific">Burkholderia stabilis</name>
    <dbReference type="NCBI Taxonomy" id="95485"/>
    <lineage>
        <taxon>Bacteria</taxon>
        <taxon>Pseudomonadati</taxon>
        <taxon>Pseudomonadota</taxon>
        <taxon>Betaproteobacteria</taxon>
        <taxon>Burkholderiales</taxon>
        <taxon>Burkholderiaceae</taxon>
        <taxon>Burkholderia</taxon>
        <taxon>Burkholderia cepacia complex</taxon>
    </lineage>
</organism>
<keyword evidence="2" id="KW-1185">Reference proteome</keyword>
<accession>A0AAJ5NLZ0</accession>
<gene>
    <name evidence="1" type="ORF">BSTAB16_7476</name>
</gene>
<evidence type="ECO:0000313" key="2">
    <source>
        <dbReference type="Proteomes" id="UP000268684"/>
    </source>
</evidence>